<protein>
    <submittedName>
        <fullName evidence="2">Uncharacterized protein</fullName>
    </submittedName>
</protein>
<dbReference type="InterPro" id="IPR043128">
    <property type="entry name" value="Rev_trsase/Diguanyl_cyclase"/>
</dbReference>
<dbReference type="Gene3D" id="3.30.70.270">
    <property type="match status" value="1"/>
</dbReference>
<sequence length="92" mass="10395">MRPQENKIRAVQESRPQRPKQTCSWDFARGIYHPSFSNIAAPLYHLTNTVSSGGDLRTTQVPEQLKNCLTHAPVLALPKEDAAWNYYIPDAS</sequence>
<proteinExistence type="predicted"/>
<evidence type="ECO:0000313" key="2">
    <source>
        <dbReference type="EMBL" id="GBM97364.1"/>
    </source>
</evidence>
<organism evidence="2 3">
    <name type="scientific">Araneus ventricosus</name>
    <name type="common">Orbweaver spider</name>
    <name type="synonym">Epeira ventricosa</name>
    <dbReference type="NCBI Taxonomy" id="182803"/>
    <lineage>
        <taxon>Eukaryota</taxon>
        <taxon>Metazoa</taxon>
        <taxon>Ecdysozoa</taxon>
        <taxon>Arthropoda</taxon>
        <taxon>Chelicerata</taxon>
        <taxon>Arachnida</taxon>
        <taxon>Araneae</taxon>
        <taxon>Araneomorphae</taxon>
        <taxon>Entelegynae</taxon>
        <taxon>Araneoidea</taxon>
        <taxon>Araneidae</taxon>
        <taxon>Araneus</taxon>
    </lineage>
</organism>
<comment type="caution">
    <text evidence="2">The sequence shown here is derived from an EMBL/GenBank/DDBJ whole genome shotgun (WGS) entry which is preliminary data.</text>
</comment>
<evidence type="ECO:0000313" key="3">
    <source>
        <dbReference type="Proteomes" id="UP000499080"/>
    </source>
</evidence>
<reference evidence="2 3" key="1">
    <citation type="journal article" date="2019" name="Sci. Rep.">
        <title>Orb-weaving spider Araneus ventricosus genome elucidates the spidroin gene catalogue.</title>
        <authorList>
            <person name="Kono N."/>
            <person name="Nakamura H."/>
            <person name="Ohtoshi R."/>
            <person name="Moran D.A.P."/>
            <person name="Shinohara A."/>
            <person name="Yoshida Y."/>
            <person name="Fujiwara M."/>
            <person name="Mori M."/>
            <person name="Tomita M."/>
            <person name="Arakawa K."/>
        </authorList>
    </citation>
    <scope>NUCLEOTIDE SEQUENCE [LARGE SCALE GENOMIC DNA]</scope>
</reference>
<name>A0A4Y2K4U6_ARAVE</name>
<dbReference type="EMBL" id="BGPR01004226">
    <property type="protein sequence ID" value="GBM97364.1"/>
    <property type="molecule type" value="Genomic_DNA"/>
</dbReference>
<keyword evidence="3" id="KW-1185">Reference proteome</keyword>
<dbReference type="AlphaFoldDB" id="A0A4Y2K4U6"/>
<feature type="compositionally biased region" description="Basic and acidic residues" evidence="1">
    <location>
        <begin position="1"/>
        <end position="16"/>
    </location>
</feature>
<dbReference type="Proteomes" id="UP000499080">
    <property type="component" value="Unassembled WGS sequence"/>
</dbReference>
<gene>
    <name evidence="2" type="ORF">AVEN_6016_1</name>
</gene>
<accession>A0A4Y2K4U6</accession>
<evidence type="ECO:0000256" key="1">
    <source>
        <dbReference type="SAM" id="MobiDB-lite"/>
    </source>
</evidence>
<feature type="region of interest" description="Disordered" evidence="1">
    <location>
        <begin position="1"/>
        <end position="20"/>
    </location>
</feature>